<keyword evidence="2" id="KW-0812">Transmembrane</keyword>
<accession>A0ABM5VPZ1</accession>
<feature type="compositionally biased region" description="Low complexity" evidence="1">
    <location>
        <begin position="120"/>
        <end position="153"/>
    </location>
</feature>
<feature type="compositionally biased region" description="Polar residues" evidence="1">
    <location>
        <begin position="171"/>
        <end position="186"/>
    </location>
</feature>
<evidence type="ECO:0000256" key="2">
    <source>
        <dbReference type="SAM" id="Phobius"/>
    </source>
</evidence>
<keyword evidence="2" id="KW-1133">Transmembrane helix</keyword>
<sequence>MRLDPEVRKQVEERLKRRVPEPDEPEFYQLLEELRVQDPEVAALLEEGIQFEQVKPPEEEVKAEVKKRALLRDLANRLFRRYDELTGEWVPSRPKQILWAVTAFMAIPVLMWGLGHLGGPKAKPAQAQPAQAEAVQATAPQGVQPPTAEAPGQEPTPPGPPSGTPEAPGQDQPQSGAPSASPANPQATGEAIPPPPTPAAGGEVPPPPQTSGYAASGAYTAQAPQEVAGPPLAVYVAGQGAQAAPQAVPLQAYARQAGQGQGENQSQPSMGGAIQAQAAQAPSMTAYRAEGQKEAGQVPPMASFVAYKAAPTPAATPAPASPPPQAQGGQLNYFAQAMPDIFGPPSGAQGQAAQVPQGQASPQAAQRQAALQAPQGQAASQASPYLPGTRVPGRLAVKLVVPEGEEVPVAVETEDGAVVLGKAKLSPTRRVDLVLDQVVLAGRAFPVRAVALGADMAQGLPAQVREEAPSLVADLVRGSLRGLSDYVRARSQQTTITTTPGGGTVVQQGQTPPLELFLGAAAADLFAVPQGTRAVVRVAEVAEGTPLTVLVLGQ</sequence>
<dbReference type="EMBL" id="CP010825">
    <property type="protein sequence ID" value="ALJ92252.1"/>
    <property type="molecule type" value="Genomic_DNA"/>
</dbReference>
<geneLocation type="plasmid" evidence="3 4">
    <name>pTA69</name>
</geneLocation>
<organism evidence="3 4">
    <name type="scientific">Thermus aquaticus (strain ATCC BAA-2747 / Y51MC23)</name>
    <dbReference type="NCBI Taxonomy" id="498848"/>
    <lineage>
        <taxon>Bacteria</taxon>
        <taxon>Thermotogati</taxon>
        <taxon>Deinococcota</taxon>
        <taxon>Deinococci</taxon>
        <taxon>Thermales</taxon>
        <taxon>Thermaceae</taxon>
        <taxon>Thermus</taxon>
    </lineage>
</organism>
<name>A0ABM5VPZ1_THEA5</name>
<dbReference type="Proteomes" id="UP000058660">
    <property type="component" value="Plasmid pTA69"/>
</dbReference>
<feature type="transmembrane region" description="Helical" evidence="2">
    <location>
        <begin position="97"/>
        <end position="115"/>
    </location>
</feature>
<feature type="compositionally biased region" description="Low complexity" evidence="1">
    <location>
        <begin position="343"/>
        <end position="384"/>
    </location>
</feature>
<evidence type="ECO:0000313" key="3">
    <source>
        <dbReference type="EMBL" id="ALJ92252.1"/>
    </source>
</evidence>
<evidence type="ECO:0000313" key="4">
    <source>
        <dbReference type="Proteomes" id="UP000058660"/>
    </source>
</evidence>
<feature type="region of interest" description="Disordered" evidence="1">
    <location>
        <begin position="120"/>
        <end position="215"/>
    </location>
</feature>
<reference evidence="4" key="1">
    <citation type="journal article" date="2015" name="PLoS ONE">
        <title>Complete Genome Sequence of Thermus aquaticus Y51MC23.</title>
        <authorList>
            <person name="Brumm P.J."/>
            <person name="Monsma S."/>
            <person name="Keough B."/>
            <person name="Jasinovica S."/>
            <person name="Ferguson E."/>
            <person name="Schoenfeld T."/>
            <person name="Lodes M."/>
            <person name="Mead D.A."/>
        </authorList>
    </citation>
    <scope>NUCLEOTIDE SEQUENCE [LARGE SCALE GENOMIC DNA]</scope>
    <source>
        <strain evidence="4">BAA-2747 / Y51MC23</strain>
    </source>
</reference>
<proteinExistence type="predicted"/>
<feature type="compositionally biased region" description="Pro residues" evidence="1">
    <location>
        <begin position="154"/>
        <end position="163"/>
    </location>
</feature>
<keyword evidence="3" id="KW-0614">Plasmid</keyword>
<feature type="region of interest" description="Disordered" evidence="1">
    <location>
        <begin position="258"/>
        <end position="277"/>
    </location>
</feature>
<dbReference type="RefSeq" id="WP_003049222.1">
    <property type="nucleotide sequence ID" value="NZ_CP010825.1"/>
</dbReference>
<keyword evidence="4" id="KW-1185">Reference proteome</keyword>
<feature type="region of interest" description="Disordered" evidence="1">
    <location>
        <begin position="337"/>
        <end position="387"/>
    </location>
</feature>
<evidence type="ECO:0000256" key="1">
    <source>
        <dbReference type="SAM" id="MobiDB-lite"/>
    </source>
</evidence>
<feature type="compositionally biased region" description="Pro residues" evidence="1">
    <location>
        <begin position="192"/>
        <end position="209"/>
    </location>
</feature>
<gene>
    <name evidence="3" type="ORF">TO73_2723</name>
</gene>
<keyword evidence="2" id="KW-0472">Membrane</keyword>
<protein>
    <submittedName>
        <fullName evidence="3">Uncharacterized protein</fullName>
    </submittedName>
</protein>